<dbReference type="OrthoDB" id="20872at2759"/>
<evidence type="ECO:0000259" key="1">
    <source>
        <dbReference type="Pfam" id="PF06985"/>
    </source>
</evidence>
<organism evidence="3 4">
    <name type="scientific">Trematosphaeria pertusa</name>
    <dbReference type="NCBI Taxonomy" id="390896"/>
    <lineage>
        <taxon>Eukaryota</taxon>
        <taxon>Fungi</taxon>
        <taxon>Dikarya</taxon>
        <taxon>Ascomycota</taxon>
        <taxon>Pezizomycotina</taxon>
        <taxon>Dothideomycetes</taxon>
        <taxon>Pleosporomycetidae</taxon>
        <taxon>Pleosporales</taxon>
        <taxon>Massarineae</taxon>
        <taxon>Trematosphaeriaceae</taxon>
        <taxon>Trematosphaeria</taxon>
    </lineage>
</organism>
<gene>
    <name evidence="3" type="ORF">BU26DRAFT_514208</name>
</gene>
<feature type="domain" description="Heterokaryon incompatibility" evidence="1">
    <location>
        <begin position="22"/>
        <end position="107"/>
    </location>
</feature>
<dbReference type="Pfam" id="PF06985">
    <property type="entry name" value="HET"/>
    <property type="match status" value="1"/>
</dbReference>
<evidence type="ECO:0000259" key="2">
    <source>
        <dbReference type="Pfam" id="PF26640"/>
    </source>
</evidence>
<dbReference type="EMBL" id="ML987190">
    <property type="protein sequence ID" value="KAF2254238.1"/>
    <property type="molecule type" value="Genomic_DNA"/>
</dbReference>
<evidence type="ECO:0000313" key="3">
    <source>
        <dbReference type="EMBL" id="KAF2254238.1"/>
    </source>
</evidence>
<reference evidence="3" key="1">
    <citation type="journal article" date="2020" name="Stud. Mycol.">
        <title>101 Dothideomycetes genomes: a test case for predicting lifestyles and emergence of pathogens.</title>
        <authorList>
            <person name="Haridas S."/>
            <person name="Albert R."/>
            <person name="Binder M."/>
            <person name="Bloem J."/>
            <person name="Labutti K."/>
            <person name="Salamov A."/>
            <person name="Andreopoulos B."/>
            <person name="Baker S."/>
            <person name="Barry K."/>
            <person name="Bills G."/>
            <person name="Bluhm B."/>
            <person name="Cannon C."/>
            <person name="Castanera R."/>
            <person name="Culley D."/>
            <person name="Daum C."/>
            <person name="Ezra D."/>
            <person name="Gonzalez J."/>
            <person name="Henrissat B."/>
            <person name="Kuo A."/>
            <person name="Liang C."/>
            <person name="Lipzen A."/>
            <person name="Lutzoni F."/>
            <person name="Magnuson J."/>
            <person name="Mondo S."/>
            <person name="Nolan M."/>
            <person name="Ohm R."/>
            <person name="Pangilinan J."/>
            <person name="Park H.-J."/>
            <person name="Ramirez L."/>
            <person name="Alfaro M."/>
            <person name="Sun H."/>
            <person name="Tritt A."/>
            <person name="Yoshinaga Y."/>
            <person name="Zwiers L.-H."/>
            <person name="Turgeon B."/>
            <person name="Goodwin S."/>
            <person name="Spatafora J."/>
            <person name="Crous P."/>
            <person name="Grigoriev I."/>
        </authorList>
    </citation>
    <scope>NUCLEOTIDE SEQUENCE</scope>
    <source>
        <strain evidence="3">CBS 122368</strain>
    </source>
</reference>
<dbReference type="PANTHER" id="PTHR10622">
    <property type="entry name" value="HET DOMAIN-CONTAINING PROTEIN"/>
    <property type="match status" value="1"/>
</dbReference>
<dbReference type="AlphaFoldDB" id="A0A6A6IVG5"/>
<dbReference type="InterPro" id="IPR058525">
    <property type="entry name" value="DUF8212"/>
</dbReference>
<keyword evidence="4" id="KW-1185">Reference proteome</keyword>
<proteinExistence type="predicted"/>
<evidence type="ECO:0000313" key="4">
    <source>
        <dbReference type="Proteomes" id="UP000800094"/>
    </source>
</evidence>
<dbReference type="Proteomes" id="UP000800094">
    <property type="component" value="Unassembled WGS sequence"/>
</dbReference>
<sequence length="595" mass="66786">MRLINTTTLALEHFLGGRFPKYAILSHTWGTEEVTYQDWSNPSTASRLKGYEKIVSTCQQAKKDGFAYVWVDTNCIDKSSSAELAEAINSMFEWYTLAEVCYAYLADVETFKPLTHTREIRRSRWFRRGWTLQELLAPGRVVFYAADWSPLGTRATLARHVSAATGIAMRYLAPERGEVADDRIHSWVRNRYALVHDASVAERMTWLARRETSRVEDMAYCALGIFGIHMPLVYGEGIRAFSRLQEEILKVSDDHSLFCWSWAVGERQGSLLSPCPQGFREAARYVPLQAGTRPLPYTMTNVGLSIRLPLIRCWSSFIGALNVQIAGESQLVGISMSGNLTTGRFMRRHYPDVPIPICHGVEEVHAPLTDMFVPTRNTGRWEIPPPLSQDTHTHCRAGVLLSFGPREDFLEIETVPPGRFSTSESILAICPLDAKRADRPDWNAEVLREDAPSFKGATIAELTLKRGKRETILFVMSSFHVDSRVYPILYYCRLTSALKHAPLPRLLRDFLLGVEPSSASPLPETMHHHRDMIRQVIVDPGYADFVNSKADESPMSVSIAPNGFSTTAASILKHVHVAVSSKKILGAEVSEELGD</sequence>
<dbReference type="Pfam" id="PF26640">
    <property type="entry name" value="DUF8212"/>
    <property type="match status" value="1"/>
</dbReference>
<dbReference type="GeneID" id="54581114"/>
<dbReference type="InterPro" id="IPR010730">
    <property type="entry name" value="HET"/>
</dbReference>
<accession>A0A6A6IVG5</accession>
<feature type="domain" description="DUF8212" evidence="2">
    <location>
        <begin position="239"/>
        <end position="263"/>
    </location>
</feature>
<dbReference type="PANTHER" id="PTHR10622:SF10">
    <property type="entry name" value="HET DOMAIN-CONTAINING PROTEIN"/>
    <property type="match status" value="1"/>
</dbReference>
<name>A0A6A6IVG5_9PLEO</name>
<dbReference type="RefSeq" id="XP_033689242.1">
    <property type="nucleotide sequence ID" value="XM_033827784.1"/>
</dbReference>
<protein>
    <submittedName>
        <fullName evidence="3">HET-domain-containing protein</fullName>
    </submittedName>
</protein>